<dbReference type="InterPro" id="IPR037079">
    <property type="entry name" value="AF2212/PG0164-like_sf"/>
</dbReference>
<dbReference type="Gene3D" id="2.40.30.100">
    <property type="entry name" value="AF2212/PG0164-like"/>
    <property type="match status" value="1"/>
</dbReference>
<comment type="caution">
    <text evidence="1">The sequence shown here is derived from an EMBL/GenBank/DDBJ whole genome shotgun (WGS) entry which is preliminary data.</text>
</comment>
<reference evidence="1 2" key="1">
    <citation type="submission" date="2019-03" db="EMBL/GenBank/DDBJ databases">
        <title>Draft genome sequences of novel Actinobacteria.</title>
        <authorList>
            <person name="Sahin N."/>
            <person name="Ay H."/>
            <person name="Saygin H."/>
        </authorList>
    </citation>
    <scope>NUCLEOTIDE SEQUENCE [LARGE SCALE GENOMIC DNA]</scope>
    <source>
        <strain evidence="1 2">JCM 13523</strain>
    </source>
</reference>
<proteinExistence type="predicted"/>
<sequence length="151" mass="15909">MESFEAVIAVGDEGGAWVEVPGPVLAALGGGGRIPVLATFDGVEYRGSIASMGGCMALGVLKAIRAELGKGAGDTVTVTVERDTAERTVDVPDDFAQALADANLRQTFDALAFSHRREHVNAILDAKKPETRARRITKALEMLLDRAGEDS</sequence>
<evidence type="ECO:0000313" key="1">
    <source>
        <dbReference type="EMBL" id="TDD60454.1"/>
    </source>
</evidence>
<dbReference type="Pfam" id="PF13376">
    <property type="entry name" value="OmdA"/>
    <property type="match status" value="1"/>
</dbReference>
<organism evidence="1 2">
    <name type="scientific">Kribbella antibiotica</name>
    <dbReference type="NCBI Taxonomy" id="190195"/>
    <lineage>
        <taxon>Bacteria</taxon>
        <taxon>Bacillati</taxon>
        <taxon>Actinomycetota</taxon>
        <taxon>Actinomycetes</taxon>
        <taxon>Propionibacteriales</taxon>
        <taxon>Kribbellaceae</taxon>
        <taxon>Kribbella</taxon>
    </lineage>
</organism>
<dbReference type="Pfam" id="PF08922">
    <property type="entry name" value="DUF1905"/>
    <property type="match status" value="1"/>
</dbReference>
<name>A0A4R4ZQX4_9ACTN</name>
<dbReference type="Proteomes" id="UP000295124">
    <property type="component" value="Unassembled WGS sequence"/>
</dbReference>
<dbReference type="SUPFAM" id="SSF141694">
    <property type="entry name" value="AF2212/PG0164-like"/>
    <property type="match status" value="1"/>
</dbReference>
<gene>
    <name evidence="1" type="ORF">E1263_11030</name>
</gene>
<evidence type="ECO:0000313" key="2">
    <source>
        <dbReference type="Proteomes" id="UP000295124"/>
    </source>
</evidence>
<keyword evidence="2" id="KW-1185">Reference proteome</keyword>
<dbReference type="EMBL" id="SMKX01000024">
    <property type="protein sequence ID" value="TDD60454.1"/>
    <property type="molecule type" value="Genomic_DNA"/>
</dbReference>
<protein>
    <submittedName>
        <fullName evidence="1">DUF1905 domain-containing protein</fullName>
    </submittedName>
</protein>
<accession>A0A4R4ZQX4</accession>
<dbReference type="OrthoDB" id="2604865at2"/>
<dbReference type="AlphaFoldDB" id="A0A4R4ZQX4"/>
<dbReference type="InterPro" id="IPR015018">
    <property type="entry name" value="DUF1905"/>
</dbReference>
<dbReference type="RefSeq" id="WP_132167136.1">
    <property type="nucleotide sequence ID" value="NZ_SMKX01000024.1"/>
</dbReference>